<comment type="caution">
    <text evidence="1">The sequence shown here is derived from an EMBL/GenBank/DDBJ whole genome shotgun (WGS) entry which is preliminary data.</text>
</comment>
<accession>A0ABV5KUI2</accession>
<sequence>MNAPNAPLFLVYGYSGAGKSTTFTNVGQALGRGFTVYDMDLIVVNEQYQEACNNWLLIAYINYLCGNHTILFGSVPYGYNLELSEHILLFNPIHKLLLHCNESTRIERLTARGGWSEELIHKGLAASRDLYTSALDSNIPIIDTTNTPVQDVAHQIKEWVLSKV</sequence>
<dbReference type="Gene3D" id="3.40.50.300">
    <property type="entry name" value="P-loop containing nucleotide triphosphate hydrolases"/>
    <property type="match status" value="1"/>
</dbReference>
<dbReference type="RefSeq" id="WP_377498654.1">
    <property type="nucleotide sequence ID" value="NZ_JBHMDO010000038.1"/>
</dbReference>
<gene>
    <name evidence="1" type="ORF">ACFFSY_23440</name>
</gene>
<reference evidence="1 2" key="1">
    <citation type="submission" date="2024-09" db="EMBL/GenBank/DDBJ databases">
        <authorList>
            <person name="Sun Q."/>
            <person name="Mori K."/>
        </authorList>
    </citation>
    <scope>NUCLEOTIDE SEQUENCE [LARGE SCALE GENOMIC DNA]</scope>
    <source>
        <strain evidence="1 2">TISTR 2452</strain>
    </source>
</reference>
<name>A0ABV5KUI2_9BACL</name>
<organism evidence="1 2">
    <name type="scientific">Paenibacillus aurantiacus</name>
    <dbReference type="NCBI Taxonomy" id="1936118"/>
    <lineage>
        <taxon>Bacteria</taxon>
        <taxon>Bacillati</taxon>
        <taxon>Bacillota</taxon>
        <taxon>Bacilli</taxon>
        <taxon>Bacillales</taxon>
        <taxon>Paenibacillaceae</taxon>
        <taxon>Paenibacillus</taxon>
    </lineage>
</organism>
<dbReference type="Proteomes" id="UP001589747">
    <property type="component" value="Unassembled WGS sequence"/>
</dbReference>
<dbReference type="InterPro" id="IPR027417">
    <property type="entry name" value="P-loop_NTPase"/>
</dbReference>
<dbReference type="SUPFAM" id="SSF52540">
    <property type="entry name" value="P-loop containing nucleoside triphosphate hydrolases"/>
    <property type="match status" value="1"/>
</dbReference>
<keyword evidence="2" id="KW-1185">Reference proteome</keyword>
<protein>
    <recommendedName>
        <fullName evidence="3">AAA family ATPase</fullName>
    </recommendedName>
</protein>
<proteinExistence type="predicted"/>
<evidence type="ECO:0000313" key="1">
    <source>
        <dbReference type="EMBL" id="MFB9328900.1"/>
    </source>
</evidence>
<dbReference type="EMBL" id="JBHMDO010000038">
    <property type="protein sequence ID" value="MFB9328900.1"/>
    <property type="molecule type" value="Genomic_DNA"/>
</dbReference>
<evidence type="ECO:0000313" key="2">
    <source>
        <dbReference type="Proteomes" id="UP001589747"/>
    </source>
</evidence>
<evidence type="ECO:0008006" key="3">
    <source>
        <dbReference type="Google" id="ProtNLM"/>
    </source>
</evidence>